<dbReference type="PANTHER" id="PTHR36931">
    <property type="entry name" value="UPF0153 PROTEIN YEIW"/>
    <property type="match status" value="1"/>
</dbReference>
<dbReference type="InterPro" id="IPR052572">
    <property type="entry name" value="UPF0153_domain"/>
</dbReference>
<comment type="caution">
    <text evidence="1">The sequence shown here is derived from an EMBL/GenBank/DDBJ whole genome shotgun (WGS) entry which is preliminary data.</text>
</comment>
<name>A0A7W5B5L8_9BACL</name>
<sequence length="85" mass="9161">MECRLGCAACCIIVSISSPIPDMPEGKPAGVRCVQLTESNLCRLFGHPDRPDVCGSLSASFEMCGSTHEHAHAYLRELEEATKPV</sequence>
<gene>
    <name evidence="1" type="ORF">FHS18_006850</name>
</gene>
<evidence type="ECO:0008006" key="3">
    <source>
        <dbReference type="Google" id="ProtNLM"/>
    </source>
</evidence>
<dbReference type="Proteomes" id="UP000570361">
    <property type="component" value="Unassembled WGS sequence"/>
</dbReference>
<proteinExistence type="predicted"/>
<dbReference type="Pfam" id="PF03692">
    <property type="entry name" value="CxxCxxCC"/>
    <property type="match status" value="1"/>
</dbReference>
<evidence type="ECO:0000313" key="2">
    <source>
        <dbReference type="Proteomes" id="UP000570361"/>
    </source>
</evidence>
<accession>A0A7W5B5L8</accession>
<dbReference type="AlphaFoldDB" id="A0A7W5B5L8"/>
<dbReference type="PANTHER" id="PTHR36931:SF1">
    <property type="entry name" value="UPF0153 PROTEIN YEIW"/>
    <property type="match status" value="1"/>
</dbReference>
<evidence type="ECO:0000313" key="1">
    <source>
        <dbReference type="EMBL" id="MBB3114707.1"/>
    </source>
</evidence>
<reference evidence="1 2" key="1">
    <citation type="submission" date="2020-08" db="EMBL/GenBank/DDBJ databases">
        <title>Genomic Encyclopedia of Type Strains, Phase III (KMG-III): the genomes of soil and plant-associated and newly described type strains.</title>
        <authorList>
            <person name="Whitman W."/>
        </authorList>
    </citation>
    <scope>NUCLEOTIDE SEQUENCE [LARGE SCALE GENOMIC DNA]</scope>
    <source>
        <strain evidence="1 2">CECT 5862</strain>
    </source>
</reference>
<keyword evidence="2" id="KW-1185">Reference proteome</keyword>
<dbReference type="InterPro" id="IPR005358">
    <property type="entry name" value="Puta_zinc/iron-chelating_dom"/>
</dbReference>
<protein>
    <recommendedName>
        <fullName evidence="3">YkgJ family cysteine cluster protein</fullName>
    </recommendedName>
</protein>
<dbReference type="RefSeq" id="WP_183604719.1">
    <property type="nucleotide sequence ID" value="NZ_JACHXK010000040.1"/>
</dbReference>
<organism evidence="1 2">
    <name type="scientific">Paenibacillus phyllosphaerae</name>
    <dbReference type="NCBI Taxonomy" id="274593"/>
    <lineage>
        <taxon>Bacteria</taxon>
        <taxon>Bacillati</taxon>
        <taxon>Bacillota</taxon>
        <taxon>Bacilli</taxon>
        <taxon>Bacillales</taxon>
        <taxon>Paenibacillaceae</taxon>
        <taxon>Paenibacillus</taxon>
    </lineage>
</organism>
<dbReference type="EMBL" id="JACHXK010000040">
    <property type="protein sequence ID" value="MBB3114707.1"/>
    <property type="molecule type" value="Genomic_DNA"/>
</dbReference>